<protein>
    <recommendedName>
        <fullName evidence="2">Protein kinase domain-containing protein</fullName>
    </recommendedName>
</protein>
<feature type="region of interest" description="Disordered" evidence="1">
    <location>
        <begin position="642"/>
        <end position="678"/>
    </location>
</feature>
<feature type="domain" description="Protein kinase" evidence="2">
    <location>
        <begin position="224"/>
        <end position="580"/>
    </location>
</feature>
<comment type="caution">
    <text evidence="3">The sequence shown here is derived from an EMBL/GenBank/DDBJ whole genome shotgun (WGS) entry which is preliminary data.</text>
</comment>
<reference evidence="3" key="1">
    <citation type="submission" date="2019-04" db="EMBL/GenBank/DDBJ databases">
        <title>Sequencing of skin fungus with MAO and IRED activity.</title>
        <authorList>
            <person name="Marsaioli A.J."/>
            <person name="Bonatto J.M.C."/>
            <person name="Reis Junior O."/>
        </authorList>
    </citation>
    <scope>NUCLEOTIDE SEQUENCE</scope>
    <source>
        <strain evidence="3">28M1</strain>
    </source>
</reference>
<evidence type="ECO:0000259" key="2">
    <source>
        <dbReference type="PROSITE" id="PS50011"/>
    </source>
</evidence>
<dbReference type="PANTHER" id="PTHR33112:SF10">
    <property type="entry name" value="TOL"/>
    <property type="match status" value="1"/>
</dbReference>
<accession>A0A9P4X1Y2</accession>
<evidence type="ECO:0000256" key="1">
    <source>
        <dbReference type="SAM" id="MobiDB-lite"/>
    </source>
</evidence>
<organism evidence="3 4">
    <name type="scientific">Didymella heteroderae</name>
    <dbReference type="NCBI Taxonomy" id="1769908"/>
    <lineage>
        <taxon>Eukaryota</taxon>
        <taxon>Fungi</taxon>
        <taxon>Dikarya</taxon>
        <taxon>Ascomycota</taxon>
        <taxon>Pezizomycotina</taxon>
        <taxon>Dothideomycetes</taxon>
        <taxon>Pleosporomycetidae</taxon>
        <taxon>Pleosporales</taxon>
        <taxon>Pleosporineae</taxon>
        <taxon>Didymellaceae</taxon>
        <taxon>Didymella</taxon>
    </lineage>
</organism>
<evidence type="ECO:0000313" key="3">
    <source>
        <dbReference type="EMBL" id="KAF3048072.1"/>
    </source>
</evidence>
<dbReference type="InterPro" id="IPR000719">
    <property type="entry name" value="Prot_kinase_dom"/>
</dbReference>
<feature type="region of interest" description="Disordered" evidence="1">
    <location>
        <begin position="1"/>
        <end position="61"/>
    </location>
</feature>
<dbReference type="GO" id="GO:0004672">
    <property type="term" value="F:protein kinase activity"/>
    <property type="evidence" value="ECO:0007669"/>
    <property type="project" value="InterPro"/>
</dbReference>
<keyword evidence="4" id="KW-1185">Reference proteome</keyword>
<dbReference type="Pfam" id="PF06985">
    <property type="entry name" value="HET"/>
    <property type="match status" value="1"/>
</dbReference>
<name>A0A9P4X1Y2_9PLEO</name>
<dbReference type="SMART" id="SM00220">
    <property type="entry name" value="S_TKc"/>
    <property type="match status" value="1"/>
</dbReference>
<dbReference type="SUPFAM" id="SSF56112">
    <property type="entry name" value="Protein kinase-like (PK-like)"/>
    <property type="match status" value="1"/>
</dbReference>
<dbReference type="InterPro" id="IPR010730">
    <property type="entry name" value="HET"/>
</dbReference>
<feature type="compositionally biased region" description="Low complexity" evidence="1">
    <location>
        <begin position="665"/>
        <end position="677"/>
    </location>
</feature>
<proteinExistence type="predicted"/>
<gene>
    <name evidence="3" type="ORF">E8E12_009880</name>
</gene>
<sequence length="1311" mass="148096">MHEDDASTALDFSERPSHTTIDPICPDQESDCQRQQSQISGSTLPKNTASEAQDDSQKPNKTAIDPQFLRLEFGKILDLNPIGFIPSGKHVPDEELDRLLTVETIASALGGDIHESLLKYTLRERKVFATLQLVHHDPQLRRAAMKAFQSSGFTDDLLTSRNLAICDPPPCKEDCEHHFPRPTWDSGFFDHLETVRWQFLVPKFDHQQFQYDVHADQLMPFKRRDGPQQRAEGFFSEVDHVDMLYDKQNTIKSANKALIPVALKTLKRVKIDDQAEPYDIETEWLREVKAHKELNGMHEHLVQGIVAYRRISNNPETSTYHVVLEWADGGNLCGFWGSQTEAQLSDDLAKNRWRIKTMLQQLLGLTKCLEHMHTKTTQVGGFGTQNSDADTQLSSQLSPAPGQTQPSIAIDQPEESTGLEYWRHGDIKPDNVLRFIEGDGDAWLGTLKLADLGRAQQHLKRTALRHTTEREQYRTVYYEPPDLYKGHGRISRLFDVWSMGCVIFEAVVWMLYGSEAIKVFQDNPEIDTDKFNGTPYWIRNGGQYMVIERAVLWMDHMLKTTPRWSKALEALVRLVKQKLLVVELPADSEQPTETSRTNASTMRREIELILQKAASNDEYLFDGHHKFDARRPFVDQTTANLELPRTQGGPPKHGNMLSPPDAAAPKKTPGTPGHPTTLAASKVYSHTIGSTWQGRDDESFAKSITTTRPSPSDIDKLCATCARKDMMSEEVEFELGDASTKVDQCSLCTLISKAVARAGLDERGILRLTRESDHFVVQRPHGTVLKFLRLCRTESSNDADWPITAQVVPLGAPDLCGPQPEALESFFELPNAWLKECEHSHKPTCGSTQDRYRLPKRLVCVKDIKRPRIIDSNTLTDDPEDQRYIAFSHKWGKMPNEARTTIHNLGARRTCIPERELPKSFLDVIAVTRALDCNYLWIDSLCINQRCDDDEGDFKDQADSMQSIYTNAYCVIAASKANGATEGFLHRKADLGSVKKDDIYISAVTNDFTRDVLNSPLNRRGWVLQERALARRTIFFTETQMYWECGDGIRCETLRKLQHDEVAFLGDAHFPSAVIKSDSTRGSQIRLWTRLFEDYSALELSHRQDRAVAIQGLMARLTHAFRTQNIFGLFTSFWGRCLLWRRPQRGVPKGRIPQGDSPFKLPPTWSWMAVEGPIYFLQPEGGEVIWNAGDVALPLVKDTHPPQLEQPESLPRRPADSIAQGDAIRATAFSFATSKEANIMQDLHYDDEMSRVEGHVKAVIICTSKDGSEHNVILVLEADLATTPPTYERVGVGRIPAVCIDRSTGVRVAVG</sequence>
<dbReference type="PANTHER" id="PTHR33112">
    <property type="entry name" value="DOMAIN PROTEIN, PUTATIVE-RELATED"/>
    <property type="match status" value="1"/>
</dbReference>
<dbReference type="InterPro" id="IPR011009">
    <property type="entry name" value="Kinase-like_dom_sf"/>
</dbReference>
<dbReference type="PROSITE" id="PS50011">
    <property type="entry name" value="PROTEIN_KINASE_DOM"/>
    <property type="match status" value="1"/>
</dbReference>
<feature type="region of interest" description="Disordered" evidence="1">
    <location>
        <begin position="380"/>
        <end position="409"/>
    </location>
</feature>
<dbReference type="EMBL" id="SWKV01000001">
    <property type="protein sequence ID" value="KAF3048072.1"/>
    <property type="molecule type" value="Genomic_DNA"/>
</dbReference>
<evidence type="ECO:0000313" key="4">
    <source>
        <dbReference type="Proteomes" id="UP000758155"/>
    </source>
</evidence>
<dbReference type="OrthoDB" id="4062651at2759"/>
<feature type="compositionally biased region" description="Polar residues" evidence="1">
    <location>
        <begin position="380"/>
        <end position="407"/>
    </location>
</feature>
<dbReference type="Proteomes" id="UP000758155">
    <property type="component" value="Unassembled WGS sequence"/>
</dbReference>
<dbReference type="Pfam" id="PF00069">
    <property type="entry name" value="Pkinase"/>
    <property type="match status" value="1"/>
</dbReference>
<feature type="compositionally biased region" description="Polar residues" evidence="1">
    <location>
        <begin position="33"/>
        <end position="51"/>
    </location>
</feature>
<dbReference type="GO" id="GO:0005524">
    <property type="term" value="F:ATP binding"/>
    <property type="evidence" value="ECO:0007669"/>
    <property type="project" value="InterPro"/>
</dbReference>
<dbReference type="Gene3D" id="1.10.510.10">
    <property type="entry name" value="Transferase(Phosphotransferase) domain 1"/>
    <property type="match status" value="2"/>
</dbReference>